<evidence type="ECO:0000256" key="8">
    <source>
        <dbReference type="ARBA" id="ARBA00024041"/>
    </source>
</evidence>
<feature type="transmembrane region" description="Helical" evidence="9">
    <location>
        <begin position="126"/>
        <end position="148"/>
    </location>
</feature>
<evidence type="ECO:0000256" key="2">
    <source>
        <dbReference type="ARBA" id="ARBA00022448"/>
    </source>
</evidence>
<keyword evidence="6 9" id="KW-1133">Transmembrane helix</keyword>
<dbReference type="Gene3D" id="1.20.1740.10">
    <property type="entry name" value="Amino acid/polyamine transporter I"/>
    <property type="match status" value="1"/>
</dbReference>
<dbReference type="PANTHER" id="PTHR45826">
    <property type="entry name" value="POLYAMINE TRANSPORTER PUT1"/>
    <property type="match status" value="1"/>
</dbReference>
<keyword evidence="5" id="KW-0769">Symport</keyword>
<evidence type="ECO:0008006" key="12">
    <source>
        <dbReference type="Google" id="ProtNLM"/>
    </source>
</evidence>
<keyword evidence="2" id="KW-0813">Transport</keyword>
<sequence length="473" mass="52596">MGQEVVTDDPNKSSNPKLTLLPLIALIFYEVSGGPFGVEDSVRAGGGPLLSLLGFLFFPLIWSLPEALITAELATTFPHNGGYVIWISSAFGPFWGFQEGFWKWFSGVMDNALYPVLFLDYLKQSFPIFNSLIARIPALLGITFSLTYLNYRGLHIVGFSAVLLAIFSLSPFLLMAVLSIPKIRPRRWLVVDFKKVNWRGYFNNMFWNLNYWDKASTLAGEVQNPRTGALSSSSNEWADGYFAQVGMLIGGFWLKLWIQAAAAMSNLGLFEAEMSGDAFQLLGMSKMGLLPAIFSSRSKYGTPTVSILFSATGVIFLSWMSFQQILEFLNFLYAIGMLLEFAAFITLRLKKPNLCRPYRVPLQTFWAAMLCLPPALLLILVMCLASLRTFFVSGAVVIVGFILYPILVQAKNKKWLLFEDEQLSSPSNGWQPCHSIVSGLAGHGNKDSELLLSSPLPVVEEELSLMQSDSKPN</sequence>
<evidence type="ECO:0000256" key="5">
    <source>
        <dbReference type="ARBA" id="ARBA00022847"/>
    </source>
</evidence>
<dbReference type="GO" id="GO:0005886">
    <property type="term" value="C:plasma membrane"/>
    <property type="evidence" value="ECO:0007669"/>
    <property type="project" value="UniProtKB-SubCell"/>
</dbReference>
<evidence type="ECO:0000256" key="7">
    <source>
        <dbReference type="ARBA" id="ARBA00023136"/>
    </source>
</evidence>
<feature type="transmembrane region" description="Helical" evidence="9">
    <location>
        <begin position="361"/>
        <end position="381"/>
    </location>
</feature>
<name>A0A2Z6N0P2_TRISU</name>
<feature type="transmembrane region" description="Helical" evidence="9">
    <location>
        <begin position="331"/>
        <end position="349"/>
    </location>
</feature>
<dbReference type="OrthoDB" id="5982228at2759"/>
<comment type="similarity">
    <text evidence="8">Belongs to the amino acid-polyamine-organocation (APC) superfamily. Polyamine:cation symporter (PHS) (TC 2.A.3.12) family.</text>
</comment>
<dbReference type="GO" id="GO:0015293">
    <property type="term" value="F:symporter activity"/>
    <property type="evidence" value="ECO:0007669"/>
    <property type="project" value="UniProtKB-KW"/>
</dbReference>
<feature type="transmembrane region" description="Helical" evidence="9">
    <location>
        <begin position="154"/>
        <end position="178"/>
    </location>
</feature>
<dbReference type="InterPro" id="IPR002293">
    <property type="entry name" value="AA/rel_permease1"/>
</dbReference>
<dbReference type="Pfam" id="PF13520">
    <property type="entry name" value="AA_permease_2"/>
    <property type="match status" value="2"/>
</dbReference>
<gene>
    <name evidence="10" type="ORF">TSUD_115370</name>
</gene>
<evidence type="ECO:0000256" key="9">
    <source>
        <dbReference type="SAM" id="Phobius"/>
    </source>
</evidence>
<keyword evidence="11" id="KW-1185">Reference proteome</keyword>
<feature type="transmembrane region" description="Helical" evidence="9">
    <location>
        <begin position="50"/>
        <end position="71"/>
    </location>
</feature>
<dbReference type="PIRSF" id="PIRSF006060">
    <property type="entry name" value="AA_transporter"/>
    <property type="match status" value="1"/>
</dbReference>
<accession>A0A2Z6N0P2</accession>
<evidence type="ECO:0000313" key="11">
    <source>
        <dbReference type="Proteomes" id="UP000242715"/>
    </source>
</evidence>
<evidence type="ECO:0000256" key="4">
    <source>
        <dbReference type="ARBA" id="ARBA00022692"/>
    </source>
</evidence>
<proteinExistence type="inferred from homology"/>
<feature type="transmembrane region" description="Helical" evidence="9">
    <location>
        <begin position="387"/>
        <end position="407"/>
    </location>
</feature>
<feature type="transmembrane region" description="Helical" evidence="9">
    <location>
        <begin position="83"/>
        <end position="105"/>
    </location>
</feature>
<dbReference type="GO" id="GO:0015203">
    <property type="term" value="F:polyamine transmembrane transporter activity"/>
    <property type="evidence" value="ECO:0007669"/>
    <property type="project" value="UniProtKB-ARBA"/>
</dbReference>
<keyword evidence="4 9" id="KW-0812">Transmembrane</keyword>
<dbReference type="Proteomes" id="UP000242715">
    <property type="component" value="Unassembled WGS sequence"/>
</dbReference>
<comment type="subcellular location">
    <subcellularLocation>
        <location evidence="1">Cell membrane</location>
        <topology evidence="1">Multi-pass membrane protein</topology>
    </subcellularLocation>
</comment>
<dbReference type="PANTHER" id="PTHR45826:SF17">
    <property type="entry name" value="OS12G0580400 PROTEIN"/>
    <property type="match status" value="1"/>
</dbReference>
<evidence type="ECO:0000256" key="3">
    <source>
        <dbReference type="ARBA" id="ARBA00022475"/>
    </source>
</evidence>
<reference evidence="11" key="1">
    <citation type="journal article" date="2017" name="Front. Plant Sci.">
        <title>Climate Clever Clovers: New Paradigm to Reduce the Environmental Footprint of Ruminants by Breeding Low Methanogenic Forages Utilizing Haplotype Variation.</title>
        <authorList>
            <person name="Kaur P."/>
            <person name="Appels R."/>
            <person name="Bayer P.E."/>
            <person name="Keeble-Gagnere G."/>
            <person name="Wang J."/>
            <person name="Hirakawa H."/>
            <person name="Shirasawa K."/>
            <person name="Vercoe P."/>
            <person name="Stefanova K."/>
            <person name="Durmic Z."/>
            <person name="Nichols P."/>
            <person name="Revell C."/>
            <person name="Isobe S.N."/>
            <person name="Edwards D."/>
            <person name="Erskine W."/>
        </authorList>
    </citation>
    <scope>NUCLEOTIDE SEQUENCE [LARGE SCALE GENOMIC DNA]</scope>
    <source>
        <strain evidence="11">cv. Daliak</strain>
    </source>
</reference>
<evidence type="ECO:0000256" key="1">
    <source>
        <dbReference type="ARBA" id="ARBA00004651"/>
    </source>
</evidence>
<keyword evidence="3" id="KW-1003">Cell membrane</keyword>
<organism evidence="10 11">
    <name type="scientific">Trifolium subterraneum</name>
    <name type="common">Subterranean clover</name>
    <dbReference type="NCBI Taxonomy" id="3900"/>
    <lineage>
        <taxon>Eukaryota</taxon>
        <taxon>Viridiplantae</taxon>
        <taxon>Streptophyta</taxon>
        <taxon>Embryophyta</taxon>
        <taxon>Tracheophyta</taxon>
        <taxon>Spermatophyta</taxon>
        <taxon>Magnoliopsida</taxon>
        <taxon>eudicotyledons</taxon>
        <taxon>Gunneridae</taxon>
        <taxon>Pentapetalae</taxon>
        <taxon>rosids</taxon>
        <taxon>fabids</taxon>
        <taxon>Fabales</taxon>
        <taxon>Fabaceae</taxon>
        <taxon>Papilionoideae</taxon>
        <taxon>50 kb inversion clade</taxon>
        <taxon>NPAAA clade</taxon>
        <taxon>Hologalegina</taxon>
        <taxon>IRL clade</taxon>
        <taxon>Trifolieae</taxon>
        <taxon>Trifolium</taxon>
    </lineage>
</organism>
<feature type="transmembrane region" description="Helical" evidence="9">
    <location>
        <begin position="307"/>
        <end position="325"/>
    </location>
</feature>
<evidence type="ECO:0000313" key="10">
    <source>
        <dbReference type="EMBL" id="GAU29515.1"/>
    </source>
</evidence>
<dbReference type="InterPro" id="IPR044566">
    <property type="entry name" value="RMV1-like"/>
</dbReference>
<evidence type="ECO:0000256" key="6">
    <source>
        <dbReference type="ARBA" id="ARBA00022989"/>
    </source>
</evidence>
<keyword evidence="7 9" id="KW-0472">Membrane</keyword>
<dbReference type="EMBL" id="DF973399">
    <property type="protein sequence ID" value="GAU29515.1"/>
    <property type="molecule type" value="Genomic_DNA"/>
</dbReference>
<dbReference type="AlphaFoldDB" id="A0A2Z6N0P2"/>
<protein>
    <recommendedName>
        <fullName evidence="12">Amino acid permease/ SLC12A domain-containing protein</fullName>
    </recommendedName>
</protein>